<name>A0ACB5RIS7_9CLOT</name>
<evidence type="ECO:0000313" key="2">
    <source>
        <dbReference type="Proteomes" id="UP001058074"/>
    </source>
</evidence>
<protein>
    <submittedName>
        <fullName evidence="1">YvrJ family protein</fullName>
    </submittedName>
</protein>
<sequence>MEDFIKLVANVGFPIAVAGYLLIRVETKIDKLTESIYNLSIVIKASENK</sequence>
<dbReference type="EMBL" id="BROD01000002">
    <property type="protein sequence ID" value="GKX68978.1"/>
    <property type="molecule type" value="Genomic_DNA"/>
</dbReference>
<proteinExistence type="predicted"/>
<keyword evidence="2" id="KW-1185">Reference proteome</keyword>
<accession>A0ACB5RIS7</accession>
<organism evidence="1 2">
    <name type="scientific">Inconstantimicrobium mannanitabidum</name>
    <dbReference type="NCBI Taxonomy" id="1604901"/>
    <lineage>
        <taxon>Bacteria</taxon>
        <taxon>Bacillati</taxon>
        <taxon>Bacillota</taxon>
        <taxon>Clostridia</taxon>
        <taxon>Eubacteriales</taxon>
        <taxon>Clostridiaceae</taxon>
        <taxon>Inconstantimicrobium</taxon>
    </lineage>
</organism>
<dbReference type="Proteomes" id="UP001058074">
    <property type="component" value="Unassembled WGS sequence"/>
</dbReference>
<evidence type="ECO:0000313" key="1">
    <source>
        <dbReference type="EMBL" id="GKX68978.1"/>
    </source>
</evidence>
<comment type="caution">
    <text evidence="1">The sequence shown here is derived from an EMBL/GenBank/DDBJ whole genome shotgun (WGS) entry which is preliminary data.</text>
</comment>
<reference evidence="1" key="1">
    <citation type="journal article" date="2025" name="Int. J. Syst. Evol. Microbiol.">
        <title>Inconstantimicrobium mannanitabidum sp. nov., a novel member of the family Clostridiaceae isolated from anoxic soil under the treatment of reductive soil disinfestation.</title>
        <authorList>
            <person name="Ueki A."/>
            <person name="Tonouchi A."/>
            <person name="Honma S."/>
            <person name="Kaku N."/>
            <person name="Ueki K."/>
        </authorList>
    </citation>
    <scope>NUCLEOTIDE SEQUENCE</scope>
    <source>
        <strain evidence="1">TW13</strain>
    </source>
</reference>
<gene>
    <name evidence="1" type="ORF">rsdtw13_42360</name>
</gene>